<dbReference type="STRING" id="81972.D7LQN6"/>
<protein>
    <submittedName>
        <fullName evidence="3">Predicted protein</fullName>
    </submittedName>
</protein>
<evidence type="ECO:0000256" key="1">
    <source>
        <dbReference type="SAM" id="MobiDB-lite"/>
    </source>
</evidence>
<dbReference type="Gramene" id="Al_scaffold_0005_340">
    <property type="protein sequence ID" value="Al_scaffold_0005_340"/>
    <property type="gene ID" value="Al_scaffold_0005_340"/>
</dbReference>
<accession>D7LQN6</accession>
<organism evidence="4">
    <name type="scientific">Arabidopsis lyrata subsp. lyrata</name>
    <name type="common">Lyre-leaved rock-cress</name>
    <dbReference type="NCBI Taxonomy" id="81972"/>
    <lineage>
        <taxon>Eukaryota</taxon>
        <taxon>Viridiplantae</taxon>
        <taxon>Streptophyta</taxon>
        <taxon>Embryophyta</taxon>
        <taxon>Tracheophyta</taxon>
        <taxon>Spermatophyta</taxon>
        <taxon>Magnoliopsida</taxon>
        <taxon>eudicotyledons</taxon>
        <taxon>Gunneridae</taxon>
        <taxon>Pentapetalae</taxon>
        <taxon>rosids</taxon>
        <taxon>malvids</taxon>
        <taxon>Brassicales</taxon>
        <taxon>Brassicaceae</taxon>
        <taxon>Camelineae</taxon>
        <taxon>Arabidopsis</taxon>
    </lineage>
</organism>
<evidence type="ECO:0000256" key="2">
    <source>
        <dbReference type="SAM" id="Phobius"/>
    </source>
</evidence>
<dbReference type="EMBL" id="GL348717">
    <property type="protein sequence ID" value="EFH51501.1"/>
    <property type="molecule type" value="Genomic_DNA"/>
</dbReference>
<feature type="transmembrane region" description="Helical" evidence="2">
    <location>
        <begin position="112"/>
        <end position="137"/>
    </location>
</feature>
<feature type="region of interest" description="Disordered" evidence="1">
    <location>
        <begin position="146"/>
        <end position="169"/>
    </location>
</feature>
<feature type="transmembrane region" description="Helical" evidence="2">
    <location>
        <begin position="6"/>
        <end position="26"/>
    </location>
</feature>
<feature type="transmembrane region" description="Helical" evidence="2">
    <location>
        <begin position="69"/>
        <end position="92"/>
    </location>
</feature>
<gene>
    <name evidence="3" type="ORF">ARALYDRAFT_664305</name>
</gene>
<dbReference type="HOGENOM" id="CLU_1580658_0_0_1"/>
<sequence>MASSKAYYKIFAITVLLLSLTLISLAGNAEDTDVKECKTEYNPEIHHATTTKKHKRLKLKAIISISRRALAVFAYRCLASGAILETGVMLVLPDSFDYLTSELLPENPWKKFPFTTFIVMASDLFPFMFNLYAMSLYKKMTSDMDKQDEVNDDNTSQRRRNRYSLSSNL</sequence>
<keyword evidence="2" id="KW-1133">Transmembrane helix</keyword>
<keyword evidence="2" id="KW-0812">Transmembrane</keyword>
<dbReference type="AlphaFoldDB" id="D7LQN6"/>
<dbReference type="eggNOG" id="KOG1558">
    <property type="taxonomic scope" value="Eukaryota"/>
</dbReference>
<reference evidence="4" key="1">
    <citation type="journal article" date="2011" name="Nat. Genet.">
        <title>The Arabidopsis lyrata genome sequence and the basis of rapid genome size change.</title>
        <authorList>
            <person name="Hu T.T."/>
            <person name="Pattyn P."/>
            <person name="Bakker E.G."/>
            <person name="Cao J."/>
            <person name="Cheng J.-F."/>
            <person name="Clark R.M."/>
            <person name="Fahlgren N."/>
            <person name="Fawcett J.A."/>
            <person name="Grimwood J."/>
            <person name="Gundlach H."/>
            <person name="Haberer G."/>
            <person name="Hollister J.D."/>
            <person name="Ossowski S."/>
            <person name="Ottilar R.P."/>
            <person name="Salamov A.A."/>
            <person name="Schneeberger K."/>
            <person name="Spannagl M."/>
            <person name="Wang X."/>
            <person name="Yang L."/>
            <person name="Nasrallah M.E."/>
            <person name="Bergelson J."/>
            <person name="Carrington J.C."/>
            <person name="Gaut B.S."/>
            <person name="Schmutz J."/>
            <person name="Mayer K.F.X."/>
            <person name="Van de Peer Y."/>
            <person name="Grigoriev I.V."/>
            <person name="Nordborg M."/>
            <person name="Weigel D."/>
            <person name="Guo Y.-L."/>
        </authorList>
    </citation>
    <scope>NUCLEOTIDE SEQUENCE [LARGE SCALE GENOMIC DNA]</scope>
    <source>
        <strain evidence="4">cv. MN47</strain>
    </source>
</reference>
<evidence type="ECO:0000313" key="4">
    <source>
        <dbReference type="Proteomes" id="UP000008694"/>
    </source>
</evidence>
<proteinExistence type="predicted"/>
<keyword evidence="4" id="KW-1185">Reference proteome</keyword>
<evidence type="ECO:0000313" key="3">
    <source>
        <dbReference type="EMBL" id="EFH51501.1"/>
    </source>
</evidence>
<name>D7LQN6_ARALL</name>
<keyword evidence="2" id="KW-0472">Membrane</keyword>
<dbReference type="Proteomes" id="UP000008694">
    <property type="component" value="Unassembled WGS sequence"/>
</dbReference>